<keyword evidence="3" id="KW-1003">Cell membrane</keyword>
<accession>A0A1T4Y1F2</accession>
<evidence type="ECO:0000256" key="3">
    <source>
        <dbReference type="ARBA" id="ARBA00022475"/>
    </source>
</evidence>
<evidence type="ECO:0000256" key="6">
    <source>
        <dbReference type="ARBA" id="ARBA00022723"/>
    </source>
</evidence>
<evidence type="ECO:0000313" key="15">
    <source>
        <dbReference type="Proteomes" id="UP000190774"/>
    </source>
</evidence>
<keyword evidence="15" id="KW-1185">Reference proteome</keyword>
<keyword evidence="11 12" id="KW-0472">Membrane</keyword>
<proteinExistence type="inferred from homology"/>
<evidence type="ECO:0000256" key="7">
    <source>
        <dbReference type="ARBA" id="ARBA00022989"/>
    </source>
</evidence>
<comment type="similarity">
    <text evidence="2">Belongs to the fatty acid desaturase type 1 family. AlkB subfamily.</text>
</comment>
<keyword evidence="10 14" id="KW-0503">Monooxygenase</keyword>
<evidence type="ECO:0000256" key="12">
    <source>
        <dbReference type="SAM" id="Phobius"/>
    </source>
</evidence>
<dbReference type="GO" id="GO:0006629">
    <property type="term" value="P:lipid metabolic process"/>
    <property type="evidence" value="ECO:0007669"/>
    <property type="project" value="InterPro"/>
</dbReference>
<dbReference type="InterPro" id="IPR005804">
    <property type="entry name" value="FA_desaturase_dom"/>
</dbReference>
<dbReference type="AlphaFoldDB" id="A0A1T4Y1F2"/>
<keyword evidence="6" id="KW-0479">Metal-binding</keyword>
<name>A0A1T4Y1F2_9BACT</name>
<gene>
    <name evidence="14" type="ORF">SAMN02745166_02274</name>
</gene>
<dbReference type="EMBL" id="FUYE01000006">
    <property type="protein sequence ID" value="SKA95105.1"/>
    <property type="molecule type" value="Genomic_DNA"/>
</dbReference>
<evidence type="ECO:0000256" key="10">
    <source>
        <dbReference type="ARBA" id="ARBA00023033"/>
    </source>
</evidence>
<sequence>MNTDLTASAPTTASSPSVTPGAWPHVLACLMPLTLFIPAALGIAYGGLWMALTPACMLLGVPLLDTLTGWQDSGHFRKEDFQPFQVALLRWNTRLYALLYMATVLWALWHLKTYTPLEIGLMLATSSLLGSIAFAAAHELLHCKDGLDQAIQRVLTSFLFYPHYKLIHIRSHHIHAGTEHDENTAWLNESIYSYLARTIPGSAVRSWQLEARLLRSKGAASGPAHILRNQMTVYAIGQVALLLALILLTGPMGLLFYLGHIVGAHVMLECVNYIQHYGLLRQKRNGEYEKTGPEHSWDSYHYFSSYLTFRVGHHSHHHIAVQPYYLLETEPQAPKLPVGYFWTITMVLLPPWWKHVANRRLGVNDTPTPAAA</sequence>
<dbReference type="PANTHER" id="PTHR38674">
    <property type="entry name" value="ALKANE 1-MONOOXYGENASE 1"/>
    <property type="match status" value="1"/>
</dbReference>
<feature type="domain" description="Fatty acid desaturase" evidence="13">
    <location>
        <begin position="120"/>
        <end position="319"/>
    </location>
</feature>
<evidence type="ECO:0000256" key="2">
    <source>
        <dbReference type="ARBA" id="ARBA00010823"/>
    </source>
</evidence>
<evidence type="ECO:0000256" key="4">
    <source>
        <dbReference type="ARBA" id="ARBA00022519"/>
    </source>
</evidence>
<dbReference type="OrthoDB" id="4759734at2"/>
<dbReference type="GO" id="GO:0046872">
    <property type="term" value="F:metal ion binding"/>
    <property type="evidence" value="ECO:0007669"/>
    <property type="project" value="UniProtKB-KW"/>
</dbReference>
<dbReference type="Proteomes" id="UP000190774">
    <property type="component" value="Unassembled WGS sequence"/>
</dbReference>
<evidence type="ECO:0000256" key="9">
    <source>
        <dbReference type="ARBA" id="ARBA00023004"/>
    </source>
</evidence>
<keyword evidence="5 12" id="KW-0812">Transmembrane</keyword>
<reference evidence="15" key="1">
    <citation type="submission" date="2017-02" db="EMBL/GenBank/DDBJ databases">
        <authorList>
            <person name="Varghese N."/>
            <person name="Submissions S."/>
        </authorList>
    </citation>
    <scope>NUCLEOTIDE SEQUENCE [LARGE SCALE GENOMIC DNA]</scope>
    <source>
        <strain evidence="15">ATCC 700200</strain>
    </source>
</reference>
<dbReference type="GO" id="GO:0004497">
    <property type="term" value="F:monooxygenase activity"/>
    <property type="evidence" value="ECO:0007669"/>
    <property type="project" value="UniProtKB-KW"/>
</dbReference>
<evidence type="ECO:0000259" key="13">
    <source>
        <dbReference type="Pfam" id="PF00487"/>
    </source>
</evidence>
<dbReference type="PANTHER" id="PTHR38674:SF1">
    <property type="entry name" value="ALKANE 1-MONOOXYGENASE 1"/>
    <property type="match status" value="1"/>
</dbReference>
<feature type="transmembrane region" description="Helical" evidence="12">
    <location>
        <begin position="117"/>
        <end position="137"/>
    </location>
</feature>
<feature type="transmembrane region" description="Helical" evidence="12">
    <location>
        <begin position="22"/>
        <end position="48"/>
    </location>
</feature>
<evidence type="ECO:0000256" key="8">
    <source>
        <dbReference type="ARBA" id="ARBA00023002"/>
    </source>
</evidence>
<keyword evidence="4" id="KW-0997">Cell inner membrane</keyword>
<dbReference type="RefSeq" id="WP_078813480.1">
    <property type="nucleotide sequence ID" value="NZ_FUYE01000006.1"/>
</dbReference>
<dbReference type="STRING" id="48467.SAMN02745166_02274"/>
<evidence type="ECO:0000313" key="14">
    <source>
        <dbReference type="EMBL" id="SKA95105.1"/>
    </source>
</evidence>
<dbReference type="InterPro" id="IPR033885">
    <property type="entry name" value="AlkB/XylM"/>
</dbReference>
<dbReference type="GO" id="GO:0005886">
    <property type="term" value="C:plasma membrane"/>
    <property type="evidence" value="ECO:0007669"/>
    <property type="project" value="UniProtKB-SubCell"/>
</dbReference>
<comment type="subcellular location">
    <subcellularLocation>
        <location evidence="1">Cell inner membrane</location>
        <topology evidence="1">Multi-pass membrane protein</topology>
    </subcellularLocation>
</comment>
<keyword evidence="7 12" id="KW-1133">Transmembrane helix</keyword>
<keyword evidence="8" id="KW-0560">Oxidoreductase</keyword>
<evidence type="ECO:0000256" key="5">
    <source>
        <dbReference type="ARBA" id="ARBA00022692"/>
    </source>
</evidence>
<evidence type="ECO:0000256" key="11">
    <source>
        <dbReference type="ARBA" id="ARBA00023136"/>
    </source>
</evidence>
<organism evidence="14 15">
    <name type="scientific">Prosthecobacter debontii</name>
    <dbReference type="NCBI Taxonomy" id="48467"/>
    <lineage>
        <taxon>Bacteria</taxon>
        <taxon>Pseudomonadati</taxon>
        <taxon>Verrucomicrobiota</taxon>
        <taxon>Verrucomicrobiia</taxon>
        <taxon>Verrucomicrobiales</taxon>
        <taxon>Verrucomicrobiaceae</taxon>
        <taxon>Prosthecobacter</taxon>
    </lineage>
</organism>
<keyword evidence="9" id="KW-0408">Iron</keyword>
<protein>
    <submittedName>
        <fullName evidence="14">Alkane 1-monooxygenase</fullName>
    </submittedName>
</protein>
<feature type="transmembrane region" description="Helical" evidence="12">
    <location>
        <begin position="95"/>
        <end position="111"/>
    </location>
</feature>
<dbReference type="Pfam" id="PF00487">
    <property type="entry name" value="FA_desaturase"/>
    <property type="match status" value="1"/>
</dbReference>
<evidence type="ECO:0000256" key="1">
    <source>
        <dbReference type="ARBA" id="ARBA00004429"/>
    </source>
</evidence>